<proteinExistence type="inferred from homology"/>
<dbReference type="SUPFAM" id="SSF51735">
    <property type="entry name" value="NAD(P)-binding Rossmann-fold domains"/>
    <property type="match status" value="1"/>
</dbReference>
<dbReference type="SMART" id="SM00829">
    <property type="entry name" value="PKS_ER"/>
    <property type="match status" value="1"/>
</dbReference>
<dbReference type="Pfam" id="PF00107">
    <property type="entry name" value="ADH_zinc_N"/>
    <property type="match status" value="1"/>
</dbReference>
<evidence type="ECO:0000256" key="5">
    <source>
        <dbReference type="ARBA" id="ARBA00023002"/>
    </source>
</evidence>
<name>A0A0M2PX09_PROHO</name>
<evidence type="ECO:0000256" key="1">
    <source>
        <dbReference type="ARBA" id="ARBA00001947"/>
    </source>
</evidence>
<dbReference type="RefSeq" id="WP_017712106.1">
    <property type="nucleotide sequence ID" value="NZ_KB235936.1"/>
</dbReference>
<dbReference type="SUPFAM" id="SSF50129">
    <property type="entry name" value="GroES-like"/>
    <property type="match status" value="1"/>
</dbReference>
<feature type="domain" description="Enoyl reductase (ER)" evidence="6">
    <location>
        <begin position="7"/>
        <end position="314"/>
    </location>
</feature>
<dbReference type="GO" id="GO:0046872">
    <property type="term" value="F:metal ion binding"/>
    <property type="evidence" value="ECO:0007669"/>
    <property type="project" value="UniProtKB-KW"/>
</dbReference>
<keyword evidence="3" id="KW-0479">Metal-binding</keyword>
<dbReference type="eggNOG" id="COG1063">
    <property type="taxonomic scope" value="Bacteria"/>
</dbReference>
<dbReference type="PANTHER" id="PTHR43350:SF2">
    <property type="entry name" value="GROES-LIKE ZINC-BINDING ALCOHOL DEHYDROGENASE FAMILY PROTEIN"/>
    <property type="match status" value="1"/>
</dbReference>
<dbReference type="InterPro" id="IPR013149">
    <property type="entry name" value="ADH-like_C"/>
</dbReference>
<evidence type="ECO:0000313" key="8">
    <source>
        <dbReference type="Proteomes" id="UP000034681"/>
    </source>
</evidence>
<dbReference type="Gene3D" id="3.90.180.10">
    <property type="entry name" value="Medium-chain alcohol dehydrogenases, catalytic domain"/>
    <property type="match status" value="1"/>
</dbReference>
<comment type="cofactor">
    <cofactor evidence="1">
        <name>Zn(2+)</name>
        <dbReference type="ChEBI" id="CHEBI:29105"/>
    </cofactor>
</comment>
<evidence type="ECO:0000256" key="3">
    <source>
        <dbReference type="ARBA" id="ARBA00022723"/>
    </source>
</evidence>
<comment type="similarity">
    <text evidence="2">Belongs to the zinc-containing alcohol dehydrogenase family.</text>
</comment>
<reference evidence="7" key="1">
    <citation type="submission" date="2012-04" db="EMBL/GenBank/DDBJ databases">
        <authorList>
            <person name="Borisov I.G."/>
            <person name="Ivanikova N.V."/>
            <person name="Pinevich A.V."/>
        </authorList>
    </citation>
    <scope>NUCLEOTIDE SEQUENCE</scope>
    <source>
        <strain evidence="7">CALU 1027</strain>
    </source>
</reference>
<evidence type="ECO:0000256" key="4">
    <source>
        <dbReference type="ARBA" id="ARBA00022833"/>
    </source>
</evidence>
<dbReference type="OrthoDB" id="9770526at2"/>
<keyword evidence="5" id="KW-0560">Oxidoreductase</keyword>
<organism evidence="7 8">
    <name type="scientific">Prochlorothrix hollandica PCC 9006 = CALU 1027</name>
    <dbReference type="NCBI Taxonomy" id="317619"/>
    <lineage>
        <taxon>Bacteria</taxon>
        <taxon>Bacillati</taxon>
        <taxon>Cyanobacteriota</taxon>
        <taxon>Cyanophyceae</taxon>
        <taxon>Prochlorotrichales</taxon>
        <taxon>Prochlorotrichaceae</taxon>
        <taxon>Prochlorothrix</taxon>
    </lineage>
</organism>
<dbReference type="InterPro" id="IPR011032">
    <property type="entry name" value="GroES-like_sf"/>
</dbReference>
<keyword evidence="8" id="KW-1185">Reference proteome</keyword>
<dbReference type="Pfam" id="PF08240">
    <property type="entry name" value="ADH_N"/>
    <property type="match status" value="1"/>
</dbReference>
<dbReference type="PANTHER" id="PTHR43350">
    <property type="entry name" value="NAD-DEPENDENT ALCOHOL DEHYDROGENASE"/>
    <property type="match status" value="1"/>
</dbReference>
<evidence type="ECO:0000313" key="7">
    <source>
        <dbReference type="EMBL" id="KKI99627.1"/>
    </source>
</evidence>
<protein>
    <submittedName>
        <fullName evidence="7">Alcohol dehydrogenase</fullName>
    </submittedName>
</protein>
<dbReference type="AlphaFoldDB" id="A0A0M2PX09"/>
<gene>
    <name evidence="7" type="ORF">PROH_06940</name>
</gene>
<comment type="caution">
    <text evidence="7">The sequence shown here is derived from an EMBL/GenBank/DDBJ whole genome shotgun (WGS) entry which is preliminary data.</text>
</comment>
<evidence type="ECO:0000256" key="2">
    <source>
        <dbReference type="ARBA" id="ARBA00008072"/>
    </source>
</evidence>
<dbReference type="CDD" id="cd08242">
    <property type="entry name" value="MDR_like"/>
    <property type="match status" value="1"/>
</dbReference>
<dbReference type="InterPro" id="IPR036291">
    <property type="entry name" value="NAD(P)-bd_dom_sf"/>
</dbReference>
<dbReference type="Gene3D" id="3.40.50.720">
    <property type="entry name" value="NAD(P)-binding Rossmann-like Domain"/>
    <property type="match status" value="1"/>
</dbReference>
<sequence>MNGLWLEQQQLHWRTDLPQPVPPPGEALVQVLRAGICNTDLELLRGYYPYGGIPGHEFVGIVRSGPDRLRGQRVVGEINATCGQCPLCLRGMATHCQNRTVLGIVQRHGAFAEYLSLPVANLHPVPDAVSTAAATFTEPLAAALEIQEQIAVGRGDRVLVVGDGKLGQLVTQTLALTGCDLWVLGRHDQKLARLQALGITTTLEATIADRSFDIAVDCTGHPSGFATACHALRPRGTLVLKSTYAGKLEVDASALVVDEITVMGSRCGPFAKALDLLASGQVEVESLIQGQYPLAAGLAAFAQAQQRGSLKILLQMEPDPDLSKLGSPSPVG</sequence>
<dbReference type="EMBL" id="AJTX02000004">
    <property type="protein sequence ID" value="KKI99627.1"/>
    <property type="molecule type" value="Genomic_DNA"/>
</dbReference>
<keyword evidence="4" id="KW-0862">Zinc</keyword>
<dbReference type="InterPro" id="IPR013154">
    <property type="entry name" value="ADH-like_N"/>
</dbReference>
<accession>A0A0M2PX09</accession>
<dbReference type="GO" id="GO:0016491">
    <property type="term" value="F:oxidoreductase activity"/>
    <property type="evidence" value="ECO:0007669"/>
    <property type="project" value="UniProtKB-KW"/>
</dbReference>
<dbReference type="Proteomes" id="UP000034681">
    <property type="component" value="Unassembled WGS sequence"/>
</dbReference>
<evidence type="ECO:0000259" key="6">
    <source>
        <dbReference type="SMART" id="SM00829"/>
    </source>
</evidence>
<dbReference type="STRING" id="317619.GCA_000332315_01589"/>
<dbReference type="InterPro" id="IPR020843">
    <property type="entry name" value="ER"/>
</dbReference>